<sequence length="39" mass="4586">MWQNCKVYMLCTFSRNCLSLVQQPVLRISIMTMVMNKSS</sequence>
<organism evidence="1">
    <name type="scientific">Anguilla anguilla</name>
    <name type="common">European freshwater eel</name>
    <name type="synonym">Muraena anguilla</name>
    <dbReference type="NCBI Taxonomy" id="7936"/>
    <lineage>
        <taxon>Eukaryota</taxon>
        <taxon>Metazoa</taxon>
        <taxon>Chordata</taxon>
        <taxon>Craniata</taxon>
        <taxon>Vertebrata</taxon>
        <taxon>Euteleostomi</taxon>
        <taxon>Actinopterygii</taxon>
        <taxon>Neopterygii</taxon>
        <taxon>Teleostei</taxon>
        <taxon>Anguilliformes</taxon>
        <taxon>Anguillidae</taxon>
        <taxon>Anguilla</taxon>
    </lineage>
</organism>
<dbReference type="EMBL" id="GBXM01088716">
    <property type="protein sequence ID" value="JAH19861.1"/>
    <property type="molecule type" value="Transcribed_RNA"/>
</dbReference>
<name>A0A0E9QSD8_ANGAN</name>
<protein>
    <submittedName>
        <fullName evidence="1">Uncharacterized protein</fullName>
    </submittedName>
</protein>
<proteinExistence type="predicted"/>
<accession>A0A0E9QSD8</accession>
<dbReference type="AlphaFoldDB" id="A0A0E9QSD8"/>
<evidence type="ECO:0000313" key="1">
    <source>
        <dbReference type="EMBL" id="JAH19861.1"/>
    </source>
</evidence>
<reference evidence="1" key="2">
    <citation type="journal article" date="2015" name="Fish Shellfish Immunol.">
        <title>Early steps in the European eel (Anguilla anguilla)-Vibrio vulnificus interaction in the gills: Role of the RtxA13 toxin.</title>
        <authorList>
            <person name="Callol A."/>
            <person name="Pajuelo D."/>
            <person name="Ebbesson L."/>
            <person name="Teles M."/>
            <person name="MacKenzie S."/>
            <person name="Amaro C."/>
        </authorList>
    </citation>
    <scope>NUCLEOTIDE SEQUENCE</scope>
</reference>
<reference evidence="1" key="1">
    <citation type="submission" date="2014-11" db="EMBL/GenBank/DDBJ databases">
        <authorList>
            <person name="Amaro Gonzalez C."/>
        </authorList>
    </citation>
    <scope>NUCLEOTIDE SEQUENCE</scope>
</reference>